<accession>A0A5R9GH72</accession>
<keyword evidence="1" id="KW-0597">Phosphoprotein</keyword>
<dbReference type="AlphaFoldDB" id="A0A5R9GH72"/>
<dbReference type="Gene3D" id="1.10.287.130">
    <property type="match status" value="1"/>
</dbReference>
<feature type="domain" description="SpoOB alpha-helical" evidence="4">
    <location>
        <begin position="21"/>
        <end position="71"/>
    </location>
</feature>
<dbReference type="InterPro" id="IPR039506">
    <property type="entry name" value="SPOB_a"/>
</dbReference>
<comment type="caution">
    <text evidence="5">The sequence shown here is derived from an EMBL/GenBank/DDBJ whole genome shotgun (WGS) entry which is preliminary data.</text>
</comment>
<evidence type="ECO:0000313" key="6">
    <source>
        <dbReference type="Proteomes" id="UP000309676"/>
    </source>
</evidence>
<dbReference type="SUPFAM" id="SSF55890">
    <property type="entry name" value="Sporulation response regulatory protein Spo0B"/>
    <property type="match status" value="1"/>
</dbReference>
<evidence type="ECO:0000256" key="1">
    <source>
        <dbReference type="ARBA" id="ARBA00022553"/>
    </source>
</evidence>
<evidence type="ECO:0000313" key="5">
    <source>
        <dbReference type="EMBL" id="TLS53540.1"/>
    </source>
</evidence>
<evidence type="ECO:0000256" key="3">
    <source>
        <dbReference type="ARBA" id="ARBA00022777"/>
    </source>
</evidence>
<keyword evidence="6" id="KW-1185">Reference proteome</keyword>
<dbReference type="OrthoDB" id="2375606at2"/>
<name>A0A5R9GH72_9BACL</name>
<evidence type="ECO:0000256" key="2">
    <source>
        <dbReference type="ARBA" id="ARBA00022679"/>
    </source>
</evidence>
<keyword evidence="2" id="KW-0808">Transferase</keyword>
<protein>
    <recommendedName>
        <fullName evidence="4">SpoOB alpha-helical domain-containing protein</fullName>
    </recommendedName>
</protein>
<keyword evidence="3" id="KW-0418">Kinase</keyword>
<reference evidence="5 6" key="1">
    <citation type="submission" date="2019-05" db="EMBL/GenBank/DDBJ databases">
        <authorList>
            <person name="Narsing Rao M.P."/>
            <person name="Li W.J."/>
        </authorList>
    </citation>
    <scope>NUCLEOTIDE SEQUENCE [LARGE SCALE GENOMIC DNA]</scope>
    <source>
        <strain evidence="5 6">SYSU_K30003</strain>
    </source>
</reference>
<dbReference type="EMBL" id="VCIW01000002">
    <property type="protein sequence ID" value="TLS53540.1"/>
    <property type="molecule type" value="Genomic_DNA"/>
</dbReference>
<dbReference type="Pfam" id="PF14689">
    <property type="entry name" value="SPOB_a"/>
    <property type="match status" value="1"/>
</dbReference>
<gene>
    <name evidence="5" type="ORF">FE782_04515</name>
</gene>
<dbReference type="InterPro" id="IPR016120">
    <property type="entry name" value="Sig_transdc_His_kin_SpoOB"/>
</dbReference>
<dbReference type="Proteomes" id="UP000309676">
    <property type="component" value="Unassembled WGS sequence"/>
</dbReference>
<organism evidence="5 6">
    <name type="scientific">Paenibacillus antri</name>
    <dbReference type="NCBI Taxonomy" id="2582848"/>
    <lineage>
        <taxon>Bacteria</taxon>
        <taxon>Bacillati</taxon>
        <taxon>Bacillota</taxon>
        <taxon>Bacilli</taxon>
        <taxon>Bacillales</taxon>
        <taxon>Paenibacillaceae</taxon>
        <taxon>Paenibacillus</taxon>
    </lineage>
</organism>
<dbReference type="GO" id="GO:0000155">
    <property type="term" value="F:phosphorelay sensor kinase activity"/>
    <property type="evidence" value="ECO:0007669"/>
    <property type="project" value="InterPro"/>
</dbReference>
<sequence>MKHAEEQDRHSRLLDEHRQLWIDAFSHARHDWLNDLQMIVGYMQLRKYDKLAACVDMLKQRMTEESRTSKLGSPGLVEALLTVRARARSFAFRLAIDERFQLRSGADAAELAVRSLIAGFEAASEKGERGTENALACAFSNEQADTAIVFTYQGAYSEGALRLTVNELKKQLRPLAPASSLQASFGADEASVTVRLPSASGK</sequence>
<proteinExistence type="predicted"/>
<evidence type="ECO:0000259" key="4">
    <source>
        <dbReference type="Pfam" id="PF14689"/>
    </source>
</evidence>
<dbReference type="RefSeq" id="WP_138192858.1">
    <property type="nucleotide sequence ID" value="NZ_VCIW01000002.1"/>
</dbReference>